<gene>
    <name evidence="2" type="ORF">IEO70_02055</name>
</gene>
<dbReference type="CDD" id="cd05244">
    <property type="entry name" value="BVR-B_like_SDR_a"/>
    <property type="match status" value="1"/>
</dbReference>
<evidence type="ECO:0000313" key="2">
    <source>
        <dbReference type="EMBL" id="MBD3107152.1"/>
    </source>
</evidence>
<dbReference type="GO" id="GO:0004074">
    <property type="term" value="F:biliverdin reductase [NAD(P)H] activity"/>
    <property type="evidence" value="ECO:0007669"/>
    <property type="project" value="TreeGrafter"/>
</dbReference>
<reference evidence="2" key="1">
    <citation type="submission" date="2020-09" db="EMBL/GenBank/DDBJ databases">
        <title>Bacillus faecalis sp. nov., a moderately halophilic bacterium isolated from cow faeces.</title>
        <authorList>
            <person name="Jiang L."/>
            <person name="Lee J."/>
        </authorList>
    </citation>
    <scope>NUCLEOTIDE SEQUENCE</scope>
    <source>
        <strain evidence="2">AGMB 02131</strain>
    </source>
</reference>
<dbReference type="Proteomes" id="UP000602076">
    <property type="component" value="Unassembled WGS sequence"/>
</dbReference>
<dbReference type="InterPro" id="IPR051606">
    <property type="entry name" value="Polyketide_Oxido-like"/>
</dbReference>
<evidence type="ECO:0000259" key="1">
    <source>
        <dbReference type="Pfam" id="PF13460"/>
    </source>
</evidence>
<dbReference type="InterPro" id="IPR016040">
    <property type="entry name" value="NAD(P)-bd_dom"/>
</dbReference>
<comment type="caution">
    <text evidence="2">The sequence shown here is derived from an EMBL/GenBank/DDBJ whole genome shotgun (WGS) entry which is preliminary data.</text>
</comment>
<proteinExistence type="predicted"/>
<dbReference type="Gene3D" id="3.40.50.720">
    <property type="entry name" value="NAD(P)-binding Rossmann-like Domain"/>
    <property type="match status" value="1"/>
</dbReference>
<dbReference type="PANTHER" id="PTHR43355:SF2">
    <property type="entry name" value="FLAVIN REDUCTASE (NADPH)"/>
    <property type="match status" value="1"/>
</dbReference>
<dbReference type="RefSeq" id="WP_190996700.1">
    <property type="nucleotide sequence ID" value="NZ_JACXSI010000003.1"/>
</dbReference>
<dbReference type="SUPFAM" id="SSF51735">
    <property type="entry name" value="NAD(P)-binding Rossmann-fold domains"/>
    <property type="match status" value="1"/>
</dbReference>
<evidence type="ECO:0000313" key="3">
    <source>
        <dbReference type="Proteomes" id="UP000602076"/>
    </source>
</evidence>
<name>A0A927HA41_9BACI</name>
<organism evidence="2 3">
    <name type="scientific">Peribacillus faecalis</name>
    <dbReference type="NCBI Taxonomy" id="2772559"/>
    <lineage>
        <taxon>Bacteria</taxon>
        <taxon>Bacillati</taxon>
        <taxon>Bacillota</taxon>
        <taxon>Bacilli</taxon>
        <taxon>Bacillales</taxon>
        <taxon>Bacillaceae</taxon>
        <taxon>Peribacillus</taxon>
    </lineage>
</organism>
<sequence length="205" mass="21951">MKIIVFGANGKTGRIVIEKALQAGHEVSAFVRDQSKLQIEQPGLTIIEGQATVLADVEQAVAGHELVISCLGSDKGMGKSTILHEMTKNIVAAMKKQDVNRIIYMASAGVDKEIPGLTGKMVMKMLANPLADHRNAIAEIKAGGLTYTIARPMGLTDKPETGQYREAMTGIPDKGRSISRADVADFIVKTIGNSQYENKSVALSD</sequence>
<feature type="domain" description="NAD(P)-binding" evidence="1">
    <location>
        <begin position="7"/>
        <end position="192"/>
    </location>
</feature>
<dbReference type="Pfam" id="PF13460">
    <property type="entry name" value="NAD_binding_10"/>
    <property type="match status" value="1"/>
</dbReference>
<dbReference type="AlphaFoldDB" id="A0A927HA41"/>
<dbReference type="EMBL" id="JACXSI010000003">
    <property type="protein sequence ID" value="MBD3107152.1"/>
    <property type="molecule type" value="Genomic_DNA"/>
</dbReference>
<dbReference type="GO" id="GO:0042602">
    <property type="term" value="F:riboflavin reductase (NADPH) activity"/>
    <property type="evidence" value="ECO:0007669"/>
    <property type="project" value="TreeGrafter"/>
</dbReference>
<keyword evidence="3" id="KW-1185">Reference proteome</keyword>
<protein>
    <submittedName>
        <fullName evidence="2">SDR family oxidoreductase</fullName>
    </submittedName>
</protein>
<dbReference type="PANTHER" id="PTHR43355">
    <property type="entry name" value="FLAVIN REDUCTASE (NADPH)"/>
    <property type="match status" value="1"/>
</dbReference>
<accession>A0A927HA41</accession>
<dbReference type="InterPro" id="IPR036291">
    <property type="entry name" value="NAD(P)-bd_dom_sf"/>
</dbReference>